<protein>
    <submittedName>
        <fullName evidence="1">Uncharacterized protein</fullName>
    </submittedName>
</protein>
<organism evidence="1 2">
    <name type="scientific">Catharanthus roseus</name>
    <name type="common">Madagascar periwinkle</name>
    <name type="synonym">Vinca rosea</name>
    <dbReference type="NCBI Taxonomy" id="4058"/>
    <lineage>
        <taxon>Eukaryota</taxon>
        <taxon>Viridiplantae</taxon>
        <taxon>Streptophyta</taxon>
        <taxon>Embryophyta</taxon>
        <taxon>Tracheophyta</taxon>
        <taxon>Spermatophyta</taxon>
        <taxon>Magnoliopsida</taxon>
        <taxon>eudicotyledons</taxon>
        <taxon>Gunneridae</taxon>
        <taxon>Pentapetalae</taxon>
        <taxon>asterids</taxon>
        <taxon>lamiids</taxon>
        <taxon>Gentianales</taxon>
        <taxon>Apocynaceae</taxon>
        <taxon>Rauvolfioideae</taxon>
        <taxon>Vinceae</taxon>
        <taxon>Catharanthinae</taxon>
        <taxon>Catharanthus</taxon>
    </lineage>
</organism>
<accession>A0ACC0BCG1</accession>
<dbReference type="Proteomes" id="UP001060085">
    <property type="component" value="Linkage Group LG03"/>
</dbReference>
<evidence type="ECO:0000313" key="1">
    <source>
        <dbReference type="EMBL" id="KAI5670303.1"/>
    </source>
</evidence>
<dbReference type="EMBL" id="CM044703">
    <property type="protein sequence ID" value="KAI5670303.1"/>
    <property type="molecule type" value="Genomic_DNA"/>
</dbReference>
<sequence>MPTNAELNSTLESFIKDYEASKEQQKSELLGLRIEVQAIKSNIQEFKGSMEDMKAMIERLSTYGFKSSSGSTRLYGPAANKISININVFGVHSSRLKTQISSRPAALILYSLSDVIHVATQIEEDILVRSSHKVAAQNN</sequence>
<proteinExistence type="predicted"/>
<gene>
    <name evidence="1" type="ORF">M9H77_10667</name>
</gene>
<comment type="caution">
    <text evidence="1">The sequence shown here is derived from an EMBL/GenBank/DDBJ whole genome shotgun (WGS) entry which is preliminary data.</text>
</comment>
<evidence type="ECO:0000313" key="2">
    <source>
        <dbReference type="Proteomes" id="UP001060085"/>
    </source>
</evidence>
<name>A0ACC0BCG1_CATRO</name>
<keyword evidence="2" id="KW-1185">Reference proteome</keyword>
<reference evidence="2" key="1">
    <citation type="journal article" date="2023" name="Nat. Plants">
        <title>Single-cell RNA sequencing provides a high-resolution roadmap for understanding the multicellular compartmentation of specialized metabolism.</title>
        <authorList>
            <person name="Sun S."/>
            <person name="Shen X."/>
            <person name="Li Y."/>
            <person name="Li Y."/>
            <person name="Wang S."/>
            <person name="Li R."/>
            <person name="Zhang H."/>
            <person name="Shen G."/>
            <person name="Guo B."/>
            <person name="Wei J."/>
            <person name="Xu J."/>
            <person name="St-Pierre B."/>
            <person name="Chen S."/>
            <person name="Sun C."/>
        </authorList>
    </citation>
    <scope>NUCLEOTIDE SEQUENCE [LARGE SCALE GENOMIC DNA]</scope>
</reference>